<accession>A0ABV1YV80</accession>
<keyword evidence="2 4" id="KW-0238">DNA-binding</keyword>
<dbReference type="Gene3D" id="1.10.10.60">
    <property type="entry name" value="Homeodomain-like"/>
    <property type="match status" value="1"/>
</dbReference>
<dbReference type="PROSITE" id="PS50977">
    <property type="entry name" value="HTH_TETR_2"/>
    <property type="match status" value="1"/>
</dbReference>
<feature type="DNA-binding region" description="H-T-H motif" evidence="4">
    <location>
        <begin position="32"/>
        <end position="51"/>
    </location>
</feature>
<organism evidence="6 7">
    <name type="scientific">Mesorhizobium caraganae</name>
    <dbReference type="NCBI Taxonomy" id="483206"/>
    <lineage>
        <taxon>Bacteria</taxon>
        <taxon>Pseudomonadati</taxon>
        <taxon>Pseudomonadota</taxon>
        <taxon>Alphaproteobacteria</taxon>
        <taxon>Hyphomicrobiales</taxon>
        <taxon>Phyllobacteriaceae</taxon>
        <taxon>Mesorhizobium</taxon>
    </lineage>
</organism>
<dbReference type="SUPFAM" id="SSF48498">
    <property type="entry name" value="Tetracyclin repressor-like, C-terminal domain"/>
    <property type="match status" value="1"/>
</dbReference>
<dbReference type="InterPro" id="IPR009057">
    <property type="entry name" value="Homeodomain-like_sf"/>
</dbReference>
<dbReference type="Gene3D" id="1.10.357.10">
    <property type="entry name" value="Tetracycline Repressor, domain 2"/>
    <property type="match status" value="1"/>
</dbReference>
<evidence type="ECO:0000313" key="6">
    <source>
        <dbReference type="EMBL" id="MER9403466.1"/>
    </source>
</evidence>
<gene>
    <name evidence="6" type="ORF">NKI36_05310</name>
</gene>
<name>A0ABV1YV80_9HYPH</name>
<dbReference type="InterPro" id="IPR001647">
    <property type="entry name" value="HTH_TetR"/>
</dbReference>
<evidence type="ECO:0000256" key="3">
    <source>
        <dbReference type="ARBA" id="ARBA00023163"/>
    </source>
</evidence>
<evidence type="ECO:0000256" key="1">
    <source>
        <dbReference type="ARBA" id="ARBA00023015"/>
    </source>
</evidence>
<proteinExistence type="predicted"/>
<keyword evidence="3" id="KW-0804">Transcription</keyword>
<evidence type="ECO:0000259" key="5">
    <source>
        <dbReference type="PROSITE" id="PS50977"/>
    </source>
</evidence>
<evidence type="ECO:0000256" key="2">
    <source>
        <dbReference type="ARBA" id="ARBA00023125"/>
    </source>
</evidence>
<feature type="domain" description="HTH tetR-type" evidence="5">
    <location>
        <begin position="9"/>
        <end position="69"/>
    </location>
</feature>
<comment type="caution">
    <text evidence="6">The sequence shown here is derived from an EMBL/GenBank/DDBJ whole genome shotgun (WGS) entry which is preliminary data.</text>
</comment>
<keyword evidence="7" id="KW-1185">Reference proteome</keyword>
<dbReference type="Pfam" id="PF00440">
    <property type="entry name" value="TetR_N"/>
    <property type="match status" value="1"/>
</dbReference>
<dbReference type="PANTHER" id="PTHR47506:SF7">
    <property type="entry name" value="TRANSCRIPTIONAL REGULATORY PROTEIN"/>
    <property type="match status" value="1"/>
</dbReference>
<reference evidence="6 7" key="1">
    <citation type="journal article" date="2024" name="Proc. Natl. Acad. Sci. U.S.A.">
        <title>The evolutionary genomics of adaptation to stress in wild rhizobium bacteria.</title>
        <authorList>
            <person name="Kehlet-Delgado H."/>
            <person name="Montoya A.P."/>
            <person name="Jensen K.T."/>
            <person name="Wendlandt C.E."/>
            <person name="Dexheimer C."/>
            <person name="Roberts M."/>
            <person name="Torres Martinez L."/>
            <person name="Friesen M.L."/>
            <person name="Griffitts J.S."/>
            <person name="Porter S.S."/>
        </authorList>
    </citation>
    <scope>NUCLEOTIDE SEQUENCE [LARGE SCALE GENOMIC DNA]</scope>
    <source>
        <strain evidence="6 7">M0641</strain>
    </source>
</reference>
<dbReference type="PRINTS" id="PR00455">
    <property type="entry name" value="HTHTETR"/>
</dbReference>
<dbReference type="Proteomes" id="UP001433071">
    <property type="component" value="Unassembled WGS sequence"/>
</dbReference>
<keyword evidence="1" id="KW-0805">Transcription regulation</keyword>
<dbReference type="SUPFAM" id="SSF46689">
    <property type="entry name" value="Homeodomain-like"/>
    <property type="match status" value="1"/>
</dbReference>
<sequence length="196" mass="20685">MRYEKGRKDASRDRIVEVAAQRFRGDGIAASGLAAIMGDAGLTNGAFYPHFQSKAELVRESLVAAMETQSQQLQEVLAAGGPEMGIAAYLSAEHRDNPGTGCANAALLPELARQPLETREVYTERLLVLVRQLSAALPQTKDPEGAAMGVFATLIGTLQLARAVAGTDLSDRILAAGADAARRLIQTPEGGEGILD</sequence>
<dbReference type="EMBL" id="JAMYQB010000003">
    <property type="protein sequence ID" value="MER9403466.1"/>
    <property type="molecule type" value="Genomic_DNA"/>
</dbReference>
<evidence type="ECO:0000256" key="4">
    <source>
        <dbReference type="PROSITE-ProRule" id="PRU00335"/>
    </source>
</evidence>
<dbReference type="InterPro" id="IPR036271">
    <property type="entry name" value="Tet_transcr_reg_TetR-rel_C_sf"/>
</dbReference>
<dbReference type="RefSeq" id="WP_352556610.1">
    <property type="nucleotide sequence ID" value="NZ_JAMYQB010000003.1"/>
</dbReference>
<dbReference type="PANTHER" id="PTHR47506">
    <property type="entry name" value="TRANSCRIPTIONAL REGULATORY PROTEIN"/>
    <property type="match status" value="1"/>
</dbReference>
<evidence type="ECO:0000313" key="7">
    <source>
        <dbReference type="Proteomes" id="UP001433071"/>
    </source>
</evidence>
<protein>
    <submittedName>
        <fullName evidence="6">TetR/AcrR family transcriptional regulator</fullName>
    </submittedName>
</protein>